<feature type="region of interest" description="Disordered" evidence="2">
    <location>
        <begin position="502"/>
        <end position="646"/>
    </location>
</feature>
<reference evidence="3 4" key="1">
    <citation type="journal article" date="2024" name="bioRxiv">
        <title>A reference genome for Trichogramma kaykai: A tiny desert-dwelling parasitoid wasp with competing sex-ratio distorters.</title>
        <authorList>
            <person name="Culotta J."/>
            <person name="Lindsey A.R."/>
        </authorList>
    </citation>
    <scope>NUCLEOTIDE SEQUENCE [LARGE SCALE GENOMIC DNA]</scope>
    <source>
        <strain evidence="3 4">KSX58</strain>
    </source>
</reference>
<dbReference type="AlphaFoldDB" id="A0ABD2W3D5"/>
<dbReference type="Proteomes" id="UP001627154">
    <property type="component" value="Unassembled WGS sequence"/>
</dbReference>
<feature type="compositionally biased region" description="Basic and acidic residues" evidence="2">
    <location>
        <begin position="604"/>
        <end position="613"/>
    </location>
</feature>
<sequence>MQSNRFTSDEESGPRCTSKQASQFHIVPPTPTVPEVSLILEKPRPPLPSVNDTLSRSVPEAKANIANFSSIRGSESYAAWREKQFPQQFNRTSPNGYNRVFSSTQNSTHLQNSHSPTHHQQIRNNSEVLHEHNFKQPSPNSHKRLSESEKAKKIDSIINKYSAKNNQQDHLAHNNHLHDNKDEYRRTVHYADENIPNVREPPTHSQTIDACDVGYRYNIQRSHQNPHVDTYHHRSMPVGHDGYLAQSRSLQPVHYNTECHQRSCNCCNSHNSHNNSSGETDTVKHLLTIITSQNEQIKSLQKQVERLLKLHEQSLKTMKHCTCQPNGIFYQNHTYDQSKATNFIKSNEQVFSDLKLKENDKTKQQAILEQKVSIGVMTSFELKVQNNQAINKDKDTKQKIAYEKALPNVPQTSEIIKNLINDTGEMIKKKSQTFNPYALDNISEASESHLSSFRQNHSSADQRQFEENHESLEVQTGQAYEETTRDCELKNSDSRFNVKEVTNKNDDRLTKEQYAMDKTREKLKAQERERQYNAQYENRRFEPIRADGRASPFEERRASPYGKPISPHEDRRNYEDHRASPYEEHRTSPYEEQQHQYRAQKQPVFEEKPRDDNFTTPHENRRARHRPRSSAKRAPFYDNKPVNAIERPMPTDFRKMKNNRADHVAEECLSLSSSELDVEEPSPPSPEPSIHVDMQEFSSEGGSLPPQRSSKPGCTLYDNVLYQVNQILQNSKPLNDDDDDDDDDQSDDMDNNLPKGNAIMDTVKAATMEQLAKLGISFCENVDQRDPNFNKQVLFDAAYYASQGHDAQMAATSIETNTSMHMKALAMKYLNEEQLVDMQKQRVNVMRQAPASIQNSNMSFATMHYLQRYQLLPGGKEPPKDHYKTPRKNVHEKVTNARRRAPSPQRYPQAYAANPKVSFPSKILDMSTLKQQSKLL</sequence>
<keyword evidence="1" id="KW-0175">Coiled coil</keyword>
<evidence type="ECO:0000256" key="2">
    <source>
        <dbReference type="SAM" id="MobiDB-lite"/>
    </source>
</evidence>
<evidence type="ECO:0000256" key="1">
    <source>
        <dbReference type="SAM" id="Coils"/>
    </source>
</evidence>
<evidence type="ECO:0000313" key="4">
    <source>
        <dbReference type="Proteomes" id="UP001627154"/>
    </source>
</evidence>
<feature type="compositionally biased region" description="Acidic residues" evidence="2">
    <location>
        <begin position="736"/>
        <end position="750"/>
    </location>
</feature>
<dbReference type="EMBL" id="JBJJXI010000137">
    <property type="protein sequence ID" value="KAL3387493.1"/>
    <property type="molecule type" value="Genomic_DNA"/>
</dbReference>
<gene>
    <name evidence="3" type="ORF">TKK_017405</name>
</gene>
<keyword evidence="4" id="KW-1185">Reference proteome</keyword>
<feature type="compositionally biased region" description="Basic and acidic residues" evidence="2">
    <location>
        <begin position="502"/>
        <end position="558"/>
    </location>
</feature>
<feature type="compositionally biased region" description="Basic residues" evidence="2">
    <location>
        <begin position="621"/>
        <end position="631"/>
    </location>
</feature>
<feature type="region of interest" description="Disordered" evidence="2">
    <location>
        <begin position="1"/>
        <end position="29"/>
    </location>
</feature>
<feature type="region of interest" description="Disordered" evidence="2">
    <location>
        <begin position="671"/>
        <end position="692"/>
    </location>
</feature>
<feature type="coiled-coil region" evidence="1">
    <location>
        <begin position="290"/>
        <end position="317"/>
    </location>
</feature>
<feature type="region of interest" description="Disordered" evidence="2">
    <location>
        <begin position="730"/>
        <end position="756"/>
    </location>
</feature>
<proteinExistence type="predicted"/>
<accession>A0ABD2W3D5</accession>
<comment type="caution">
    <text evidence="3">The sequence shown here is derived from an EMBL/GenBank/DDBJ whole genome shotgun (WGS) entry which is preliminary data.</text>
</comment>
<feature type="compositionally biased region" description="Basic and acidic residues" evidence="2">
    <location>
        <begin position="877"/>
        <end position="895"/>
    </location>
</feature>
<protein>
    <submittedName>
        <fullName evidence="3">Uncharacterized protein</fullName>
    </submittedName>
</protein>
<feature type="compositionally biased region" description="Basic and acidic residues" evidence="2">
    <location>
        <begin position="566"/>
        <end position="595"/>
    </location>
</feature>
<organism evidence="3 4">
    <name type="scientific">Trichogramma kaykai</name>
    <dbReference type="NCBI Taxonomy" id="54128"/>
    <lineage>
        <taxon>Eukaryota</taxon>
        <taxon>Metazoa</taxon>
        <taxon>Ecdysozoa</taxon>
        <taxon>Arthropoda</taxon>
        <taxon>Hexapoda</taxon>
        <taxon>Insecta</taxon>
        <taxon>Pterygota</taxon>
        <taxon>Neoptera</taxon>
        <taxon>Endopterygota</taxon>
        <taxon>Hymenoptera</taxon>
        <taxon>Apocrita</taxon>
        <taxon>Proctotrupomorpha</taxon>
        <taxon>Chalcidoidea</taxon>
        <taxon>Trichogrammatidae</taxon>
        <taxon>Trichogramma</taxon>
    </lineage>
</organism>
<feature type="region of interest" description="Disordered" evidence="2">
    <location>
        <begin position="873"/>
        <end position="912"/>
    </location>
</feature>
<name>A0ABD2W3D5_9HYME</name>
<evidence type="ECO:0000313" key="3">
    <source>
        <dbReference type="EMBL" id="KAL3387493.1"/>
    </source>
</evidence>